<dbReference type="InterPro" id="IPR000415">
    <property type="entry name" value="Nitroreductase-like"/>
</dbReference>
<dbReference type="AlphaFoldDB" id="A0A4U8UDX5"/>
<evidence type="ECO:0000259" key="2">
    <source>
        <dbReference type="Pfam" id="PF00881"/>
    </source>
</evidence>
<dbReference type="GO" id="GO:0005829">
    <property type="term" value="C:cytosol"/>
    <property type="evidence" value="ECO:0007669"/>
    <property type="project" value="TreeGrafter"/>
</dbReference>
<keyword evidence="1" id="KW-0520">NAD</keyword>
<dbReference type="RefSeq" id="WP_034553957.1">
    <property type="nucleotide sequence ID" value="NZ_JRPC02000023.1"/>
</dbReference>
<name>A0A4U8UDX5_9HELI</name>
<dbReference type="PANTHER" id="PTHR23026:SF125">
    <property type="entry name" value="OXYGEN-INSENSITIVE NAD(P)H NITROREDUCTASE"/>
    <property type="match status" value="1"/>
</dbReference>
<proteinExistence type="predicted"/>
<dbReference type="GO" id="GO:0046857">
    <property type="term" value="F:oxidoreductase activity, acting on other nitrogenous compounds as donors, with NAD or NADP as acceptor"/>
    <property type="evidence" value="ECO:0007669"/>
    <property type="project" value="TreeGrafter"/>
</dbReference>
<dbReference type="Proteomes" id="UP000029920">
    <property type="component" value="Unassembled WGS sequence"/>
</dbReference>
<dbReference type="InterPro" id="IPR029479">
    <property type="entry name" value="Nitroreductase"/>
</dbReference>
<comment type="caution">
    <text evidence="3">The sequence shown here is derived from an EMBL/GenBank/DDBJ whole genome shotgun (WGS) entry which is preliminary data.</text>
</comment>
<dbReference type="EMBL" id="JRPC02000023">
    <property type="protein sequence ID" value="TLE14513.1"/>
    <property type="molecule type" value="Genomic_DNA"/>
</dbReference>
<dbReference type="PANTHER" id="PTHR23026">
    <property type="entry name" value="NADPH NITROREDUCTASE"/>
    <property type="match status" value="1"/>
</dbReference>
<dbReference type="GO" id="GO:0046256">
    <property type="term" value="P:2,4,6-trinitrotoluene catabolic process"/>
    <property type="evidence" value="ECO:0007669"/>
    <property type="project" value="TreeGrafter"/>
</dbReference>
<reference evidence="3 4" key="1">
    <citation type="journal article" date="2014" name="Genome Announc.">
        <title>Draft genome sequences of eight enterohepatic helicobacter species isolated from both laboratory and wild rodents.</title>
        <authorList>
            <person name="Sheh A."/>
            <person name="Shen Z."/>
            <person name="Fox J.G."/>
        </authorList>
    </citation>
    <scope>NUCLEOTIDE SEQUENCE [LARGE SCALE GENOMIC DNA]</scope>
    <source>
        <strain evidence="3 4">MIT-03-7007</strain>
    </source>
</reference>
<sequence>MQKEIFKKILEERFSCREFQEKLLSKEELDYILEAGRLSPSSLGLEPWRFIVIEDSKTKQEIAEIANSQKHVAKCGAIIIVAARLDFGEYFVKKLQSRNMSKEELQKRIELYKPFIESMNPTQKLHYAREQTFLALGNLANGATALNLGSCIIGGFNNEALDIYLKLDTSKEKTSIMLVVGHKKTDEIPQKIRFPKEEVIDFSKNL</sequence>
<evidence type="ECO:0000256" key="1">
    <source>
        <dbReference type="ARBA" id="ARBA00023027"/>
    </source>
</evidence>
<protein>
    <submittedName>
        <fullName evidence="3">NAD(P)H-dependent oxidoreductase</fullName>
    </submittedName>
</protein>
<dbReference type="Pfam" id="PF00881">
    <property type="entry name" value="Nitroreductase"/>
    <property type="match status" value="1"/>
</dbReference>
<accession>A0A4U8UDX5</accession>
<gene>
    <name evidence="3" type="ORF">LS72_008410</name>
</gene>
<organism evidence="3 4">
    <name type="scientific">Helicobacter apodemus</name>
    <dbReference type="NCBI Taxonomy" id="135569"/>
    <lineage>
        <taxon>Bacteria</taxon>
        <taxon>Pseudomonadati</taxon>
        <taxon>Campylobacterota</taxon>
        <taxon>Epsilonproteobacteria</taxon>
        <taxon>Campylobacterales</taxon>
        <taxon>Helicobacteraceae</taxon>
        <taxon>Helicobacter</taxon>
    </lineage>
</organism>
<evidence type="ECO:0000313" key="4">
    <source>
        <dbReference type="Proteomes" id="UP000029920"/>
    </source>
</evidence>
<keyword evidence="4" id="KW-1185">Reference proteome</keyword>
<dbReference type="InterPro" id="IPR050627">
    <property type="entry name" value="Nitroreductase/BluB"/>
</dbReference>
<dbReference type="SUPFAM" id="SSF55469">
    <property type="entry name" value="FMN-dependent nitroreductase-like"/>
    <property type="match status" value="1"/>
</dbReference>
<feature type="domain" description="Nitroreductase" evidence="2">
    <location>
        <begin position="11"/>
        <end position="182"/>
    </location>
</feature>
<dbReference type="Gene3D" id="3.40.109.10">
    <property type="entry name" value="NADH Oxidase"/>
    <property type="match status" value="1"/>
</dbReference>
<evidence type="ECO:0000313" key="3">
    <source>
        <dbReference type="EMBL" id="TLE14513.1"/>
    </source>
</evidence>